<dbReference type="PANTHER" id="PTHR24118">
    <property type="entry name" value="POTE ANKYRIN DOMAIN"/>
    <property type="match status" value="1"/>
</dbReference>
<dbReference type="Gene3D" id="1.25.40.20">
    <property type="entry name" value="Ankyrin repeat-containing domain"/>
    <property type="match status" value="2"/>
</dbReference>
<dbReference type="OrthoDB" id="539213at2759"/>
<feature type="repeat" description="ANK" evidence="1">
    <location>
        <begin position="515"/>
        <end position="547"/>
    </location>
</feature>
<comment type="caution">
    <text evidence="3">The sequence shown here is derived from an EMBL/GenBank/DDBJ whole genome shotgun (WGS) entry which is preliminary data.</text>
</comment>
<accession>A0A9N9VHU0</accession>
<reference evidence="3" key="1">
    <citation type="submission" date="2021-10" db="EMBL/GenBank/DDBJ databases">
        <authorList>
            <person name="Piombo E."/>
        </authorList>
    </citation>
    <scope>NUCLEOTIDE SEQUENCE</scope>
</reference>
<dbReference type="PROSITE" id="PS50297">
    <property type="entry name" value="ANK_REP_REGION"/>
    <property type="match status" value="2"/>
</dbReference>
<sequence length="743" mass="84208">MSGIGELANAIQLITGAVHTIRLVYKAYEAIKDVDQQIYHLISVCSLVEKNLSETLSLLRQRQKSPNQDERRMEYYSSIARVVRTVDNDLGDVRRSIPHPDKLPKPKMLARVFRSRPYKATDLALNLNKNAMKRIETASLHLQIATSNLWRYESESPSAVDQDYFTGLRNLSQKFSSRASTFSSDFEAMTPSLDGSDPNSKDRAEEYLRDIRQFNDSAFKMFNDVIIRTLHSGSQTPAESWDLSPVSEQHALLEPPPPETHVSLEELGLRFSEAKKMAELALAQEFPDAAANYHAEAIKCYEERAKAGEPSISVKTKLESDHIGILIKCHQTGRREKGIERLKELAEEAKRLEAADPPELDASDLHRLRRDIGDLYFKLQMWAHAEHFLRLAIFEPAFSQNYPSNKEEAKSIAWGIIQAYKHSSRLIEVGAFREMLVRHLKEDPTVEPQEYRDTIAWCRKNNFEVDEMSTPPCLNKKDADGDFPLHKAVCDPDVSPEVLRQLASDRNVINARGKNQMTPLLMAVEKGRLLAVQVLLEEGASLDLRTPETDMFETVLHVCKDVRIMRLLLEKIQSRESSVAPSIIRQQNESTEDPQRIDINSQSPYIGTALHHACERDDWPIVEVLLAYGADPNAENYNRETPLILTCFNKGTRISTKRIVRALRNHGANVDHRDDYQRHAQDGLEQKRFSPSDIRNLLQPTGLRSGSSSLRRGTETDSMTSATHFSIDSLGLFSEVSRDGSIV</sequence>
<evidence type="ECO:0008006" key="5">
    <source>
        <dbReference type="Google" id="ProtNLM"/>
    </source>
</evidence>
<dbReference type="Pfam" id="PF12796">
    <property type="entry name" value="Ank_2"/>
    <property type="match status" value="1"/>
</dbReference>
<evidence type="ECO:0000313" key="3">
    <source>
        <dbReference type="EMBL" id="CAH0025398.1"/>
    </source>
</evidence>
<dbReference type="SMART" id="SM00248">
    <property type="entry name" value="ANK"/>
    <property type="match status" value="4"/>
</dbReference>
<gene>
    <name evidence="3" type="ORF">CRHIZ90672A_00008189</name>
</gene>
<feature type="region of interest" description="Disordered" evidence="2">
    <location>
        <begin position="683"/>
        <end position="720"/>
    </location>
</feature>
<dbReference type="SUPFAM" id="SSF48403">
    <property type="entry name" value="Ankyrin repeat"/>
    <property type="match status" value="1"/>
</dbReference>
<evidence type="ECO:0000256" key="2">
    <source>
        <dbReference type="SAM" id="MobiDB-lite"/>
    </source>
</evidence>
<proteinExistence type="predicted"/>
<evidence type="ECO:0000313" key="4">
    <source>
        <dbReference type="Proteomes" id="UP000696573"/>
    </source>
</evidence>
<protein>
    <recommendedName>
        <fullName evidence="5">Ankyrin repeat protein</fullName>
    </recommendedName>
</protein>
<dbReference type="EMBL" id="CABFNQ020000710">
    <property type="protein sequence ID" value="CAH0025398.1"/>
    <property type="molecule type" value="Genomic_DNA"/>
</dbReference>
<keyword evidence="4" id="KW-1185">Reference proteome</keyword>
<dbReference type="Pfam" id="PF13857">
    <property type="entry name" value="Ank_5"/>
    <property type="match status" value="1"/>
</dbReference>
<feature type="compositionally biased region" description="Low complexity" evidence="2">
    <location>
        <begin position="702"/>
        <end position="711"/>
    </location>
</feature>
<keyword evidence="1" id="KW-0040">ANK repeat</keyword>
<name>A0A9N9VHU0_9HYPO</name>
<organism evidence="3 4">
    <name type="scientific">Clonostachys rhizophaga</name>
    <dbReference type="NCBI Taxonomy" id="160324"/>
    <lineage>
        <taxon>Eukaryota</taxon>
        <taxon>Fungi</taxon>
        <taxon>Dikarya</taxon>
        <taxon>Ascomycota</taxon>
        <taxon>Pezizomycotina</taxon>
        <taxon>Sordariomycetes</taxon>
        <taxon>Hypocreomycetidae</taxon>
        <taxon>Hypocreales</taxon>
        <taxon>Bionectriaceae</taxon>
        <taxon>Clonostachys</taxon>
    </lineage>
</organism>
<dbReference type="InterPro" id="IPR036770">
    <property type="entry name" value="Ankyrin_rpt-contain_sf"/>
</dbReference>
<dbReference type="AlphaFoldDB" id="A0A9N9VHU0"/>
<feature type="repeat" description="ANK" evidence="1">
    <location>
        <begin position="608"/>
        <end position="637"/>
    </location>
</feature>
<evidence type="ECO:0000256" key="1">
    <source>
        <dbReference type="PROSITE-ProRule" id="PRU00023"/>
    </source>
</evidence>
<dbReference type="InterPro" id="IPR002110">
    <property type="entry name" value="Ankyrin_rpt"/>
</dbReference>
<dbReference type="PANTHER" id="PTHR24118:SF99">
    <property type="entry name" value="POTE ANKYRIN DOMAIN FAMILY MEMBER 3C-RELATED"/>
    <property type="match status" value="1"/>
</dbReference>
<dbReference type="PROSITE" id="PS50088">
    <property type="entry name" value="ANK_REPEAT"/>
    <property type="match status" value="2"/>
</dbReference>
<dbReference type="Proteomes" id="UP000696573">
    <property type="component" value="Unassembled WGS sequence"/>
</dbReference>